<feature type="transmembrane region" description="Helical" evidence="5">
    <location>
        <begin position="196"/>
        <end position="215"/>
    </location>
</feature>
<dbReference type="GO" id="GO:0016020">
    <property type="term" value="C:membrane"/>
    <property type="evidence" value="ECO:0007669"/>
    <property type="project" value="UniProtKB-SubCell"/>
</dbReference>
<dbReference type="GO" id="GO:0015179">
    <property type="term" value="F:L-amino acid transmembrane transporter activity"/>
    <property type="evidence" value="ECO:0007669"/>
    <property type="project" value="TreeGrafter"/>
</dbReference>
<feature type="transmembrane region" description="Helical" evidence="5">
    <location>
        <begin position="274"/>
        <end position="297"/>
    </location>
</feature>
<dbReference type="PANTHER" id="PTHR11785">
    <property type="entry name" value="AMINO ACID TRANSPORTER"/>
    <property type="match status" value="1"/>
</dbReference>
<dbReference type="Pfam" id="PF13520">
    <property type="entry name" value="AA_permease_2"/>
    <property type="match status" value="1"/>
</dbReference>
<dbReference type="EMBL" id="CP014248">
    <property type="protein sequence ID" value="AMD22458.1"/>
    <property type="molecule type" value="Genomic_DNA"/>
</dbReference>
<keyword evidence="3 5" id="KW-1133">Transmembrane helix</keyword>
<dbReference type="Proteomes" id="UP000243052">
    <property type="component" value="Chromosome viii"/>
</dbReference>
<evidence type="ECO:0000256" key="5">
    <source>
        <dbReference type="SAM" id="Phobius"/>
    </source>
</evidence>
<feature type="transmembrane region" description="Helical" evidence="5">
    <location>
        <begin position="473"/>
        <end position="495"/>
    </location>
</feature>
<gene>
    <name evidence="6" type="ORF">AW171_hschr84500</name>
</gene>
<dbReference type="PANTHER" id="PTHR11785:SF498">
    <property type="entry name" value="HIGH-AFFINITY METHIONINE PERMEASE"/>
    <property type="match status" value="1"/>
</dbReference>
<feature type="transmembrane region" description="Helical" evidence="5">
    <location>
        <begin position="167"/>
        <end position="190"/>
    </location>
</feature>
<evidence type="ECO:0000256" key="2">
    <source>
        <dbReference type="ARBA" id="ARBA00022692"/>
    </source>
</evidence>
<dbReference type="STRING" id="45286.A0A109V0U5"/>
<proteinExistence type="predicted"/>
<evidence type="ECO:0000256" key="4">
    <source>
        <dbReference type="ARBA" id="ARBA00023136"/>
    </source>
</evidence>
<dbReference type="AlphaFoldDB" id="A0A109V0U5"/>
<feature type="transmembrane region" description="Helical" evidence="5">
    <location>
        <begin position="407"/>
        <end position="425"/>
    </location>
</feature>
<keyword evidence="4 5" id="KW-0472">Membrane</keyword>
<dbReference type="OrthoDB" id="5982228at2759"/>
<feature type="transmembrane region" description="Helical" evidence="5">
    <location>
        <begin position="131"/>
        <end position="155"/>
    </location>
</feature>
<feature type="transmembrane region" description="Helical" evidence="5">
    <location>
        <begin position="437"/>
        <end position="461"/>
    </location>
</feature>
<comment type="subcellular location">
    <subcellularLocation>
        <location evidence="1">Membrane</location>
        <topology evidence="1">Multi-pass membrane protein</topology>
    </subcellularLocation>
</comment>
<protein>
    <submittedName>
        <fullName evidence="6">HHL312Wp</fullName>
    </submittedName>
</protein>
<keyword evidence="7" id="KW-1185">Reference proteome</keyword>
<dbReference type="GeneID" id="28725811"/>
<dbReference type="InterPro" id="IPR002293">
    <property type="entry name" value="AA/rel_permease1"/>
</dbReference>
<evidence type="ECO:0000313" key="7">
    <source>
        <dbReference type="Proteomes" id="UP000243052"/>
    </source>
</evidence>
<feature type="transmembrane region" description="Helical" evidence="5">
    <location>
        <begin position="46"/>
        <end position="67"/>
    </location>
</feature>
<dbReference type="PIRSF" id="PIRSF006060">
    <property type="entry name" value="AA_transporter"/>
    <property type="match status" value="1"/>
</dbReference>
<accession>A0A109V0U5</accession>
<keyword evidence="2 5" id="KW-0812">Transmembrane</keyword>
<sequence>MPFGIRAGEFYTRGKVADAKDDITNFSDGEASEHFVTQLDKGSKHLGVISAISLILNRIVGTGIFVVTPDIYRLAGSVGLTLILWVVGAAIALIGAYVYMEFGSAIPRNGGEKNYLEYLFKKPKFFVTSLYAAYVFLIGSAAGNSVFGAQMLLTAGNGELSNRNVRAVAVSILLFFSILNAVSVKTGIFITNTFGVLKILIMAFIAVVGLVALGGGVNNASGKENFHNAFEGSDRITAYGMVSAIYSVIWSFVGYSNINYALGEVKNPVRTLKIAAPVSLILLTVLYLFVNIAYFAVIPKAEIYATKSRIAVNFFGAVFGQKARRISAGIISLSSLGNVCSVVFSQGRIIQQLGREGVLPYSSFFASSKPFNSPTVGLLQHFIFCSIIIVGPPTGDAYNLILNLNSYPMNIVNTAISGGLLWIYWQRYKGRVEWDPPIKAGVVVTTIFFLTSIYLVIAPYVPPSNGNSTYDSLPYWIHCVLAWGVFGIGAIYWFIWTRLLPKRGNYKLVYSEVLGDDGFWRNKIVKEHNEAKFVGHDEADDSSLSFKNIAKVPSVEYVK</sequence>
<dbReference type="Gene3D" id="1.20.1740.10">
    <property type="entry name" value="Amino acid/polyamine transporter I"/>
    <property type="match status" value="1"/>
</dbReference>
<feature type="transmembrane region" description="Helical" evidence="5">
    <location>
        <begin position="79"/>
        <end position="100"/>
    </location>
</feature>
<evidence type="ECO:0000256" key="3">
    <source>
        <dbReference type="ARBA" id="ARBA00022989"/>
    </source>
</evidence>
<evidence type="ECO:0000256" key="1">
    <source>
        <dbReference type="ARBA" id="ARBA00004141"/>
    </source>
</evidence>
<evidence type="ECO:0000313" key="6">
    <source>
        <dbReference type="EMBL" id="AMD22458.1"/>
    </source>
</evidence>
<reference evidence="6 7" key="1">
    <citation type="submission" date="2016-01" db="EMBL/GenBank/DDBJ databases">
        <title>Genome sequence of the yeast Holleya sinecauda.</title>
        <authorList>
            <person name="Dietrich F.S."/>
        </authorList>
    </citation>
    <scope>NUCLEOTIDE SEQUENCE [LARGE SCALE GENOMIC DNA]</scope>
    <source>
        <strain evidence="6 7">ATCC 58844</strain>
    </source>
</reference>
<dbReference type="RefSeq" id="XP_017989454.1">
    <property type="nucleotide sequence ID" value="XM_018134274.1"/>
</dbReference>
<feature type="transmembrane region" description="Helical" evidence="5">
    <location>
        <begin position="236"/>
        <end position="254"/>
    </location>
</feature>
<dbReference type="InterPro" id="IPR050598">
    <property type="entry name" value="AminoAcid_Transporter"/>
</dbReference>
<name>A0A109V0U5_9SACH</name>
<organism evidence="6 7">
    <name type="scientific">Eremothecium sinecaudum</name>
    <dbReference type="NCBI Taxonomy" id="45286"/>
    <lineage>
        <taxon>Eukaryota</taxon>
        <taxon>Fungi</taxon>
        <taxon>Dikarya</taxon>
        <taxon>Ascomycota</taxon>
        <taxon>Saccharomycotina</taxon>
        <taxon>Saccharomycetes</taxon>
        <taxon>Saccharomycetales</taxon>
        <taxon>Saccharomycetaceae</taxon>
        <taxon>Eremothecium</taxon>
    </lineage>
</organism>